<evidence type="ECO:0000313" key="2">
    <source>
        <dbReference type="EMBL" id="GGF57409.1"/>
    </source>
</evidence>
<gene>
    <name evidence="2" type="ORF">GCM10011332_08580</name>
</gene>
<dbReference type="EMBL" id="BMHV01000005">
    <property type="protein sequence ID" value="GGF57409.1"/>
    <property type="molecule type" value="Genomic_DNA"/>
</dbReference>
<evidence type="ECO:0008006" key="4">
    <source>
        <dbReference type="Google" id="ProtNLM"/>
    </source>
</evidence>
<organism evidence="2 3">
    <name type="scientific">Terasakiella brassicae</name>
    <dbReference type="NCBI Taxonomy" id="1634917"/>
    <lineage>
        <taxon>Bacteria</taxon>
        <taxon>Pseudomonadati</taxon>
        <taxon>Pseudomonadota</taxon>
        <taxon>Alphaproteobacteria</taxon>
        <taxon>Rhodospirillales</taxon>
        <taxon>Terasakiellaceae</taxon>
        <taxon>Terasakiella</taxon>
    </lineage>
</organism>
<protein>
    <recommendedName>
        <fullName evidence="4">Peptidoglycan binding-like domain-containing protein</fullName>
    </recommendedName>
</protein>
<sequence length="513" mass="56188">MFSFFNEMSEFFSIGDGYTPDSPETSPDAINTDNALSSLGYFGQNGESEFALPNRVKAFQDANGLKPDGVINAGGPTEKALSDALKQRTSAPASLPKKADDSLPSNVTVKKTGDQSFQASASFGAKPKSTPVTELGEASEKTPQLPKISKAQTDKMWQQVGENQKAKTTQHALQNLMNHPLYQKKDKAYLKHVQGEFERAYPGDVEYDTSGQMRPIKPVIKPQEVRAFHQPKAGEAHEWEENNPERTWDLQSEQRDREEYKRKNPESPVPDLSFQEMQNLLEHDADAFNRLPQADRAAYHAYMKKIHINRRPDQKPHERAEVTRNAIVAGREGGAGSYVGEAVTQPFLEAGAQVGVGLDLLMGNEPDYEAFEKKMKEIRDRVPAGYQGAEGIRSTQKIGKGLVKAGSFLPPLAPVVSLQSAGETASQLAKAGVSLKGQRIGAALTGLTSMFGKGVTKGGLKKVNEMLVKRFGTDLKKMTPQQLQMIGDAALNEAWSIGPKGIVESVLKKGEYR</sequence>
<feature type="region of interest" description="Disordered" evidence="1">
    <location>
        <begin position="86"/>
        <end position="148"/>
    </location>
</feature>
<name>A0A917BU25_9PROT</name>
<dbReference type="Proteomes" id="UP000632498">
    <property type="component" value="Unassembled WGS sequence"/>
</dbReference>
<keyword evidence="3" id="KW-1185">Reference proteome</keyword>
<reference evidence="2" key="1">
    <citation type="journal article" date="2014" name="Int. J. Syst. Evol. Microbiol.">
        <title>Complete genome sequence of Corynebacterium casei LMG S-19264T (=DSM 44701T), isolated from a smear-ripened cheese.</title>
        <authorList>
            <consortium name="US DOE Joint Genome Institute (JGI-PGF)"/>
            <person name="Walter F."/>
            <person name="Albersmeier A."/>
            <person name="Kalinowski J."/>
            <person name="Ruckert C."/>
        </authorList>
    </citation>
    <scope>NUCLEOTIDE SEQUENCE</scope>
    <source>
        <strain evidence="2">CGMCC 1.15254</strain>
    </source>
</reference>
<reference evidence="2" key="2">
    <citation type="submission" date="2020-09" db="EMBL/GenBank/DDBJ databases">
        <authorList>
            <person name="Sun Q."/>
            <person name="Zhou Y."/>
        </authorList>
    </citation>
    <scope>NUCLEOTIDE SEQUENCE</scope>
    <source>
        <strain evidence="2">CGMCC 1.15254</strain>
    </source>
</reference>
<evidence type="ECO:0000256" key="1">
    <source>
        <dbReference type="SAM" id="MobiDB-lite"/>
    </source>
</evidence>
<feature type="compositionally biased region" description="Polar residues" evidence="1">
    <location>
        <begin position="103"/>
        <end position="121"/>
    </location>
</feature>
<dbReference type="RefSeq" id="WP_188662013.1">
    <property type="nucleotide sequence ID" value="NZ_BMHV01000005.1"/>
</dbReference>
<dbReference type="AlphaFoldDB" id="A0A917BU25"/>
<feature type="region of interest" description="Disordered" evidence="1">
    <location>
        <begin position="232"/>
        <end position="271"/>
    </location>
</feature>
<accession>A0A917BU25</accession>
<evidence type="ECO:0000313" key="3">
    <source>
        <dbReference type="Proteomes" id="UP000632498"/>
    </source>
</evidence>
<comment type="caution">
    <text evidence="2">The sequence shown here is derived from an EMBL/GenBank/DDBJ whole genome shotgun (WGS) entry which is preliminary data.</text>
</comment>
<feature type="compositionally biased region" description="Basic and acidic residues" evidence="1">
    <location>
        <begin position="232"/>
        <end position="265"/>
    </location>
</feature>
<proteinExistence type="predicted"/>